<keyword evidence="1" id="KW-0472">Membrane</keyword>
<dbReference type="Proteomes" id="UP000014009">
    <property type="component" value="Unassembled WGS sequence"/>
</dbReference>
<protein>
    <submittedName>
        <fullName evidence="2">Uncharacterized protein</fullName>
    </submittedName>
</protein>
<reference evidence="2 3" key="1">
    <citation type="submission" date="2012-12" db="EMBL/GenBank/DDBJ databases">
        <title>The Genome Sequence of Bacillus cereus HuB4-4.</title>
        <authorList>
            <consortium name="The Broad Institute Genome Sequencing Platform"/>
            <consortium name="The Broad Institute Genome Sequencing Center for Infectious Disease"/>
            <person name="Feldgarden M."/>
            <person name="Van der Auwera G.A."/>
            <person name="Mahillon J."/>
            <person name="Duprez V."/>
            <person name="Timmery S."/>
            <person name="Mattelet C."/>
            <person name="Dierick K."/>
            <person name="Sun M."/>
            <person name="Yu Z."/>
            <person name="Zhu L."/>
            <person name="Hu X."/>
            <person name="Shank E.B."/>
            <person name="Swiecicka I."/>
            <person name="Hansen B.M."/>
            <person name="Andrup L."/>
            <person name="Walker B."/>
            <person name="Young S.K."/>
            <person name="Zeng Q."/>
            <person name="Gargeya S."/>
            <person name="Fitzgerald M."/>
            <person name="Haas B."/>
            <person name="Abouelleil A."/>
            <person name="Alvarado L."/>
            <person name="Arachchi H.M."/>
            <person name="Berlin A.M."/>
            <person name="Chapman S.B."/>
            <person name="Dewar J."/>
            <person name="Goldberg J."/>
            <person name="Griggs A."/>
            <person name="Gujja S."/>
            <person name="Hansen M."/>
            <person name="Howarth C."/>
            <person name="Imamovic A."/>
            <person name="Larimer J."/>
            <person name="McCowan C."/>
            <person name="Murphy C."/>
            <person name="Neiman D."/>
            <person name="Pearson M."/>
            <person name="Priest M."/>
            <person name="Roberts A."/>
            <person name="Saif S."/>
            <person name="Shea T."/>
            <person name="Sisk P."/>
            <person name="Sykes S."/>
            <person name="Wortman J."/>
            <person name="Nusbaum C."/>
            <person name="Birren B."/>
        </authorList>
    </citation>
    <scope>NUCLEOTIDE SEQUENCE [LARGE SCALE GENOMIC DNA]</scope>
    <source>
        <strain evidence="2 3">HuB4-4</strain>
    </source>
</reference>
<comment type="caution">
    <text evidence="2">The sequence shown here is derived from an EMBL/GenBank/DDBJ whole genome shotgun (WGS) entry which is preliminary data.</text>
</comment>
<proteinExistence type="predicted"/>
<keyword evidence="1" id="KW-1133">Transmembrane helix</keyword>
<gene>
    <name evidence="2" type="ORF">IGM_06527</name>
</gene>
<organism evidence="2 3">
    <name type="scientific">Bacillus cereus HuB4-4</name>
    <dbReference type="NCBI Taxonomy" id="1053211"/>
    <lineage>
        <taxon>Bacteria</taxon>
        <taxon>Bacillati</taxon>
        <taxon>Bacillota</taxon>
        <taxon>Bacilli</taxon>
        <taxon>Bacillales</taxon>
        <taxon>Bacillaceae</taxon>
        <taxon>Bacillus</taxon>
        <taxon>Bacillus cereus group</taxon>
    </lineage>
</organism>
<feature type="transmembrane region" description="Helical" evidence="1">
    <location>
        <begin position="7"/>
        <end position="28"/>
    </location>
</feature>
<evidence type="ECO:0000313" key="2">
    <source>
        <dbReference type="EMBL" id="EOP78920.1"/>
    </source>
</evidence>
<feature type="transmembrane region" description="Helical" evidence="1">
    <location>
        <begin position="34"/>
        <end position="54"/>
    </location>
</feature>
<name>A0A9W5VIA0_BACCE</name>
<evidence type="ECO:0000256" key="1">
    <source>
        <dbReference type="SAM" id="Phobius"/>
    </source>
</evidence>
<dbReference type="AlphaFoldDB" id="A0A9W5VIA0"/>
<dbReference type="EMBL" id="AHEF01000104">
    <property type="protein sequence ID" value="EOP78920.1"/>
    <property type="molecule type" value="Genomic_DNA"/>
</dbReference>
<keyword evidence="1" id="KW-0812">Transmembrane</keyword>
<evidence type="ECO:0000313" key="3">
    <source>
        <dbReference type="Proteomes" id="UP000014009"/>
    </source>
</evidence>
<sequence length="55" mass="6062">MWIQGLFAVLCVVSFISFCIFTGIYLFWKKTDEVAIAVYGSAILIGATSITINIL</sequence>
<accession>A0A9W5VIA0</accession>